<name>D4KYY5_9FIRM</name>
<gene>
    <name evidence="1" type="ORF">RO1_20380</name>
</gene>
<accession>D4KYY5</accession>
<proteinExistence type="predicted"/>
<dbReference type="AlphaFoldDB" id="D4KYY5"/>
<reference evidence="1 2" key="2">
    <citation type="submission" date="2010-03" db="EMBL/GenBank/DDBJ databases">
        <authorList>
            <person name="Pajon A."/>
        </authorList>
    </citation>
    <scope>NUCLEOTIDE SEQUENCE [LARGE SCALE GENOMIC DNA]</scope>
    <source>
        <strain evidence="1 2">XB6B4</strain>
    </source>
</reference>
<dbReference type="HOGENOM" id="CLU_3414993_0_0_9"/>
<organism evidence="1 2">
    <name type="scientific">Roseburia intestinalis XB6B4</name>
    <dbReference type="NCBI Taxonomy" id="718255"/>
    <lineage>
        <taxon>Bacteria</taxon>
        <taxon>Bacillati</taxon>
        <taxon>Bacillota</taxon>
        <taxon>Clostridia</taxon>
        <taxon>Lachnospirales</taxon>
        <taxon>Lachnospiraceae</taxon>
        <taxon>Roseburia</taxon>
    </lineage>
</organism>
<dbReference type="KEGG" id="rix:RO1_20380"/>
<evidence type="ECO:0000313" key="1">
    <source>
        <dbReference type="EMBL" id="CBL12575.1"/>
    </source>
</evidence>
<sequence length="27" mass="3169">MKKADRKSAEKIYREKAGGNFVRIDQE</sequence>
<dbReference type="EMBL" id="FP929050">
    <property type="protein sequence ID" value="CBL12575.1"/>
    <property type="molecule type" value="Genomic_DNA"/>
</dbReference>
<evidence type="ECO:0000313" key="2">
    <source>
        <dbReference type="Proteomes" id="UP000008953"/>
    </source>
</evidence>
<protein>
    <submittedName>
        <fullName evidence="1">Uncharacterized protein</fullName>
    </submittedName>
</protein>
<reference evidence="1 2" key="1">
    <citation type="submission" date="2010-03" db="EMBL/GenBank/DDBJ databases">
        <title>The genome sequence of Roseburia intestinalis XB6B4.</title>
        <authorList>
            <consortium name="metaHIT consortium -- http://www.metahit.eu/"/>
            <person name="Pajon A."/>
            <person name="Turner K."/>
            <person name="Parkhill J."/>
            <person name="Bernalier A."/>
        </authorList>
    </citation>
    <scope>NUCLEOTIDE SEQUENCE [LARGE SCALE GENOMIC DNA]</scope>
    <source>
        <strain evidence="1 2">XB6B4</strain>
    </source>
</reference>
<dbReference type="Proteomes" id="UP000008953">
    <property type="component" value="Chromosome"/>
</dbReference>